<dbReference type="RefSeq" id="WP_129890324.1">
    <property type="nucleotide sequence ID" value="NZ_CP035758.1"/>
</dbReference>
<proteinExistence type="predicted"/>
<evidence type="ECO:0000313" key="1">
    <source>
        <dbReference type="EMBL" id="QBD79271.1"/>
    </source>
</evidence>
<accession>A0A4V0YZC8</accession>
<organism evidence="1 2">
    <name type="scientific">Ktedonosporobacter rubrisoli</name>
    <dbReference type="NCBI Taxonomy" id="2509675"/>
    <lineage>
        <taxon>Bacteria</taxon>
        <taxon>Bacillati</taxon>
        <taxon>Chloroflexota</taxon>
        <taxon>Ktedonobacteria</taxon>
        <taxon>Ktedonobacterales</taxon>
        <taxon>Ktedonosporobacteraceae</taxon>
        <taxon>Ktedonosporobacter</taxon>
    </lineage>
</organism>
<dbReference type="EMBL" id="CP035758">
    <property type="protein sequence ID" value="QBD79271.1"/>
    <property type="molecule type" value="Genomic_DNA"/>
</dbReference>
<protein>
    <submittedName>
        <fullName evidence="1">Uncharacterized protein</fullName>
    </submittedName>
</protein>
<dbReference type="AlphaFoldDB" id="A0A4V0YZC8"/>
<dbReference type="Proteomes" id="UP000290365">
    <property type="component" value="Chromosome"/>
</dbReference>
<sequence>MVADRRAKVVNILYYLHGLCTTQDLSQAAPNTNTQPDSAAIAGTRMPLLDCAQTPGDQHLGYIKHIISHLNGVLHAPGSTPAQAALANQIITALSNVNLKLEQIQQDAQQLIQMDDAHFQASPLLGEIEHLASQANGGWFDQGTGKTYAGTEAIYGMIQSLAAFDVQPFKAQ</sequence>
<name>A0A4V0YZC8_KTERU</name>
<reference evidence="1 2" key="1">
    <citation type="submission" date="2019-01" db="EMBL/GenBank/DDBJ databases">
        <title>Ktedonosporobacter rubrisoli SCAWS-G2.</title>
        <authorList>
            <person name="Huang Y."/>
            <person name="Yan B."/>
        </authorList>
    </citation>
    <scope>NUCLEOTIDE SEQUENCE [LARGE SCALE GENOMIC DNA]</scope>
    <source>
        <strain evidence="1 2">SCAWS-G2</strain>
    </source>
</reference>
<gene>
    <name evidence="1" type="ORF">EPA93_26110</name>
</gene>
<keyword evidence="2" id="KW-1185">Reference proteome</keyword>
<evidence type="ECO:0000313" key="2">
    <source>
        <dbReference type="Proteomes" id="UP000290365"/>
    </source>
</evidence>
<dbReference type="KEGG" id="kbs:EPA93_26110"/>